<keyword evidence="3 6" id="KW-0547">Nucleotide-binding</keyword>
<feature type="transmembrane region" description="Helical" evidence="8">
    <location>
        <begin position="124"/>
        <end position="141"/>
    </location>
</feature>
<keyword evidence="2" id="KW-0732">Signal</keyword>
<proteinExistence type="predicted"/>
<evidence type="ECO:0000256" key="1">
    <source>
        <dbReference type="ARBA" id="ARBA00022679"/>
    </source>
</evidence>
<keyword evidence="4" id="KW-0418">Kinase</keyword>
<protein>
    <recommendedName>
        <fullName evidence="9">Protein kinase domain-containing protein</fullName>
    </recommendedName>
</protein>
<evidence type="ECO:0000259" key="9">
    <source>
        <dbReference type="PROSITE" id="PS50011"/>
    </source>
</evidence>
<keyword evidence="8" id="KW-0812">Transmembrane</keyword>
<dbReference type="Gene3D" id="1.10.510.10">
    <property type="entry name" value="Transferase(Phosphotransferase) domain 1"/>
    <property type="match status" value="1"/>
</dbReference>
<dbReference type="SUPFAM" id="SSF56112">
    <property type="entry name" value="Protein kinase-like (PK-like)"/>
    <property type="match status" value="1"/>
</dbReference>
<keyword evidence="1" id="KW-0808">Transferase</keyword>
<dbReference type="InterPro" id="IPR000719">
    <property type="entry name" value="Prot_kinase_dom"/>
</dbReference>
<accession>A0A7J7KUM5</accession>
<evidence type="ECO:0000256" key="7">
    <source>
        <dbReference type="SAM" id="MobiDB-lite"/>
    </source>
</evidence>
<keyword evidence="8" id="KW-1133">Transmembrane helix</keyword>
<organism evidence="10 11">
    <name type="scientific">Kingdonia uniflora</name>
    <dbReference type="NCBI Taxonomy" id="39325"/>
    <lineage>
        <taxon>Eukaryota</taxon>
        <taxon>Viridiplantae</taxon>
        <taxon>Streptophyta</taxon>
        <taxon>Embryophyta</taxon>
        <taxon>Tracheophyta</taxon>
        <taxon>Spermatophyta</taxon>
        <taxon>Magnoliopsida</taxon>
        <taxon>Ranunculales</taxon>
        <taxon>Circaeasteraceae</taxon>
        <taxon>Kingdonia</taxon>
    </lineage>
</organism>
<feature type="compositionally biased region" description="Acidic residues" evidence="7">
    <location>
        <begin position="573"/>
        <end position="588"/>
    </location>
</feature>
<evidence type="ECO:0000256" key="3">
    <source>
        <dbReference type="ARBA" id="ARBA00022741"/>
    </source>
</evidence>
<dbReference type="PANTHER" id="PTHR47976:SF115">
    <property type="entry name" value="RECEPTOR-LIKE SERINE_THREONINE-PROTEIN KINASE"/>
    <property type="match status" value="1"/>
</dbReference>
<dbReference type="PANTHER" id="PTHR47976">
    <property type="entry name" value="G-TYPE LECTIN S-RECEPTOR-LIKE SERINE/THREONINE-PROTEIN KINASE SD2-5"/>
    <property type="match status" value="1"/>
</dbReference>
<dbReference type="InterPro" id="IPR008271">
    <property type="entry name" value="Ser/Thr_kinase_AS"/>
</dbReference>
<dbReference type="Pfam" id="PF00069">
    <property type="entry name" value="Pkinase"/>
    <property type="match status" value="1"/>
</dbReference>
<dbReference type="InterPro" id="IPR011009">
    <property type="entry name" value="Kinase-like_dom_sf"/>
</dbReference>
<evidence type="ECO:0000256" key="6">
    <source>
        <dbReference type="PROSITE-ProRule" id="PRU10141"/>
    </source>
</evidence>
<feature type="transmembrane region" description="Helical" evidence="8">
    <location>
        <begin position="46"/>
        <end position="74"/>
    </location>
</feature>
<keyword evidence="8" id="KW-0472">Membrane</keyword>
<feature type="binding site" evidence="6">
    <location>
        <position position="369"/>
    </location>
    <ligand>
        <name>ATP</name>
        <dbReference type="ChEBI" id="CHEBI:30616"/>
    </ligand>
</feature>
<dbReference type="PROSITE" id="PS00107">
    <property type="entry name" value="PROTEIN_KINASE_ATP"/>
    <property type="match status" value="1"/>
</dbReference>
<feature type="transmembrane region" description="Helical" evidence="8">
    <location>
        <begin position="6"/>
        <end position="26"/>
    </location>
</feature>
<evidence type="ECO:0000256" key="5">
    <source>
        <dbReference type="ARBA" id="ARBA00022840"/>
    </source>
</evidence>
<evidence type="ECO:0000256" key="4">
    <source>
        <dbReference type="ARBA" id="ARBA00022777"/>
    </source>
</evidence>
<dbReference type="Gene3D" id="3.30.200.20">
    <property type="entry name" value="Phosphorylase Kinase, domain 1"/>
    <property type="match status" value="1"/>
</dbReference>
<dbReference type="OrthoDB" id="1711006at2759"/>
<evidence type="ECO:0000313" key="10">
    <source>
        <dbReference type="EMBL" id="KAF6134060.1"/>
    </source>
</evidence>
<dbReference type="Proteomes" id="UP000541444">
    <property type="component" value="Unassembled WGS sequence"/>
</dbReference>
<dbReference type="SMART" id="SM00220">
    <property type="entry name" value="S_TKc"/>
    <property type="match status" value="1"/>
</dbReference>
<evidence type="ECO:0000313" key="11">
    <source>
        <dbReference type="Proteomes" id="UP000541444"/>
    </source>
</evidence>
<dbReference type="InterPro" id="IPR051343">
    <property type="entry name" value="G-type_lectin_kinases/EP1-like"/>
</dbReference>
<dbReference type="AlphaFoldDB" id="A0A7J7KUM5"/>
<feature type="transmembrane region" description="Helical" evidence="8">
    <location>
        <begin position="161"/>
        <end position="184"/>
    </location>
</feature>
<feature type="transmembrane region" description="Helical" evidence="8">
    <location>
        <begin position="80"/>
        <end position="103"/>
    </location>
</feature>
<dbReference type="GO" id="GO:0005524">
    <property type="term" value="F:ATP binding"/>
    <property type="evidence" value="ECO:0007669"/>
    <property type="project" value="UniProtKB-UniRule"/>
</dbReference>
<dbReference type="PROSITE" id="PS00108">
    <property type="entry name" value="PROTEIN_KINASE_ST"/>
    <property type="match status" value="1"/>
</dbReference>
<reference evidence="10 11" key="1">
    <citation type="journal article" date="2020" name="IScience">
        <title>Genome Sequencing of the Endangered Kingdonia uniflora (Circaeasteraceae, Ranunculales) Reveals Potential Mechanisms of Evolutionary Specialization.</title>
        <authorList>
            <person name="Sun Y."/>
            <person name="Deng T."/>
            <person name="Zhang A."/>
            <person name="Moore M.J."/>
            <person name="Landis J.B."/>
            <person name="Lin N."/>
            <person name="Zhang H."/>
            <person name="Zhang X."/>
            <person name="Huang J."/>
            <person name="Zhang X."/>
            <person name="Sun H."/>
            <person name="Wang H."/>
        </authorList>
    </citation>
    <scope>NUCLEOTIDE SEQUENCE [LARGE SCALE GENOMIC DNA]</scope>
    <source>
        <strain evidence="10">TB1705</strain>
        <tissue evidence="10">Leaf</tissue>
    </source>
</reference>
<feature type="region of interest" description="Disordered" evidence="7">
    <location>
        <begin position="566"/>
        <end position="588"/>
    </location>
</feature>
<sequence>MYVFPAFLAIIVVVLATIVAFFPDAFGIPRETIDFYGKYNNQMKVVLVLVTSFAALFYFSDGISKAFIFLYKFIITGVLFILYVFPAFLAIIVVVLATIVAFFPNAFGIPREIIDFYGKYNNQMKVALVLVTSFAALFYFSDGISKAFIFLYKFIITGVLFILYVFPAFLAIIVVVLATIVAFFPDAFGIPRETIDFYRKYSNQMKVALVLITSSAALFYFYHGLIDELSMIFLFILYLLIAFLHQKYNNKSKVARLIEEIPHKDLDKLGKVDDGTLIAVESIEGQKHGKQESFKVDVQQVPKAKKSSGVMVAASMVDGLKAIEAGLVRKFHYEELKTATTKFSDRLGKGGSGQVFKGILMDGESVAVKRVEREVYGEKEFLSELSATASTQHFNLILHLDIKPENILVGDDFRGVLSDFGMSKLMGKDESRFHTEMTRGTRDYMAPEWNSGHGMEKSVDIFSYGKVLMDMFLGQRCVCFNQKGEDIYVRGGNTPLEQRKALIYVKKKIVKKEILDLIDKRLMGDGGVDERSASLFVNVAIQCLKEDPRKRPRDMWVVFKMLEPILNDPDDKKEDDEDEDDDDEEEND</sequence>
<feature type="domain" description="Protein kinase" evidence="9">
    <location>
        <begin position="263"/>
        <end position="566"/>
    </location>
</feature>
<dbReference type="EMBL" id="JACGCM010002893">
    <property type="protein sequence ID" value="KAF6134060.1"/>
    <property type="molecule type" value="Genomic_DNA"/>
</dbReference>
<name>A0A7J7KUM5_9MAGN</name>
<comment type="caution">
    <text evidence="10">The sequence shown here is derived from an EMBL/GenBank/DDBJ whole genome shotgun (WGS) entry which is preliminary data.</text>
</comment>
<evidence type="ECO:0000256" key="2">
    <source>
        <dbReference type="ARBA" id="ARBA00022729"/>
    </source>
</evidence>
<dbReference type="PROSITE" id="PS50011">
    <property type="entry name" value="PROTEIN_KINASE_DOM"/>
    <property type="match status" value="1"/>
</dbReference>
<feature type="transmembrane region" description="Helical" evidence="8">
    <location>
        <begin position="205"/>
        <end position="223"/>
    </location>
</feature>
<keyword evidence="5 6" id="KW-0067">ATP-binding</keyword>
<dbReference type="InterPro" id="IPR017441">
    <property type="entry name" value="Protein_kinase_ATP_BS"/>
</dbReference>
<evidence type="ECO:0000256" key="8">
    <source>
        <dbReference type="SAM" id="Phobius"/>
    </source>
</evidence>
<keyword evidence="11" id="KW-1185">Reference proteome</keyword>
<gene>
    <name evidence="10" type="ORF">GIB67_038351</name>
</gene>
<dbReference type="GO" id="GO:0004672">
    <property type="term" value="F:protein kinase activity"/>
    <property type="evidence" value="ECO:0007669"/>
    <property type="project" value="InterPro"/>
</dbReference>